<dbReference type="RefSeq" id="WP_108387369.1">
    <property type="nucleotide sequence ID" value="NZ_QBUD01000010.1"/>
</dbReference>
<protein>
    <recommendedName>
        <fullName evidence="1">Pre ATP-grasp domain-containing protein</fullName>
    </recommendedName>
</protein>
<comment type="caution">
    <text evidence="2">The sequence shown here is derived from an EMBL/GenBank/DDBJ whole genome shotgun (WGS) entry which is preliminary data.</text>
</comment>
<reference evidence="2 3" key="1">
    <citation type="submission" date="2018-04" db="EMBL/GenBank/DDBJ databases">
        <title>Genomic Encyclopedia of Archaeal and Bacterial Type Strains, Phase II (KMG-II): from individual species to whole genera.</title>
        <authorList>
            <person name="Goeker M."/>
        </authorList>
    </citation>
    <scope>NUCLEOTIDE SEQUENCE [LARGE SCALE GENOMIC DNA]</scope>
    <source>
        <strain evidence="2 3">DSM 29955</strain>
    </source>
</reference>
<organism evidence="2 3">
    <name type="scientific">Yoonia sediminilitoris</name>
    <dbReference type="NCBI Taxonomy" id="1286148"/>
    <lineage>
        <taxon>Bacteria</taxon>
        <taxon>Pseudomonadati</taxon>
        <taxon>Pseudomonadota</taxon>
        <taxon>Alphaproteobacteria</taxon>
        <taxon>Rhodobacterales</taxon>
        <taxon>Paracoccaceae</taxon>
        <taxon>Yoonia</taxon>
    </lineage>
</organism>
<sequence>MSNDNTLTNQLLADEPAFLSSLDFGPHVTQGTGAGPSLLIGDMSQISLMQPPGSSYLDYRMAHLAKPGDIVLVGRRDPEFDSYLAQVRGLDDITILAPDPLDGGPIATKAMEKDLLQQAITDITRKHGGLTVKSYLTTGTIWRLAQQIGAATGCTINVSGPAPRISERANDKLWFTRLARTIIGASAVPPTMPAYGPDAAAAVALKLGKSGEQVVVKVPDSAGSAGNIRLDSTLMAQQTIQSLETLLLDRLHATGWADRFPILVGVWDRHVTHSPSVQMWLPHTTDGRPISLGVFEQAVMGQAGAFIGAVRSTLPKAMQDELVAQATRIAAVLQRLGYYGNCSLDAVIYKDESGTRHIHWIECNGRWTGVSIPLITLDNITRGKRPEGIVVVQQTLQGRVIGTTRAVEALDDMLARPGSDAAPANGVVLMSPPSGARSMVINLLVFAESQSAADEMAQRAITLLRTHSTG</sequence>
<dbReference type="Proteomes" id="UP000244523">
    <property type="component" value="Unassembled WGS sequence"/>
</dbReference>
<gene>
    <name evidence="2" type="ORF">C8N45_11083</name>
</gene>
<dbReference type="InterPro" id="IPR040754">
    <property type="entry name" value="PreAtp-grasp"/>
</dbReference>
<dbReference type="SUPFAM" id="SSF56059">
    <property type="entry name" value="Glutathione synthetase ATP-binding domain-like"/>
    <property type="match status" value="1"/>
</dbReference>
<dbReference type="AlphaFoldDB" id="A0A2T6KC22"/>
<proteinExistence type="predicted"/>
<accession>A0A2T6KC22</accession>
<evidence type="ECO:0000313" key="2">
    <source>
        <dbReference type="EMBL" id="PUB12444.1"/>
    </source>
</evidence>
<evidence type="ECO:0000259" key="1">
    <source>
        <dbReference type="Pfam" id="PF18604"/>
    </source>
</evidence>
<keyword evidence="3" id="KW-1185">Reference proteome</keyword>
<evidence type="ECO:0000313" key="3">
    <source>
        <dbReference type="Proteomes" id="UP000244523"/>
    </source>
</evidence>
<dbReference type="Pfam" id="PF18604">
    <property type="entry name" value="PreAtp-grasp"/>
    <property type="match status" value="1"/>
</dbReference>
<name>A0A2T6KC22_9RHOB</name>
<feature type="domain" description="Pre ATP-grasp" evidence="1">
    <location>
        <begin position="59"/>
        <end position="149"/>
    </location>
</feature>
<dbReference type="OrthoDB" id="233008at2"/>
<dbReference type="EMBL" id="QBUD01000010">
    <property type="protein sequence ID" value="PUB12444.1"/>
    <property type="molecule type" value="Genomic_DNA"/>
</dbReference>